<reference evidence="11" key="1">
    <citation type="journal article" date="2020" name="Plant J.">
        <title>Transposons played a major role in the diversification between the closely related almond and peach genomes: results from the almond genome sequence.</title>
        <authorList>
            <person name="Alioto T."/>
            <person name="Alexiou K.G."/>
            <person name="Bardil A."/>
            <person name="Barteri F."/>
            <person name="Castanera R."/>
            <person name="Cruz F."/>
            <person name="Dhingra A."/>
            <person name="Duval H."/>
            <person name="Fernandez I Marti A."/>
            <person name="Frias L."/>
            <person name="Galan B."/>
            <person name="Garcia J.L."/>
            <person name="Howad W."/>
            <person name="Gomez-Garrido J."/>
            <person name="Gut M."/>
            <person name="Julca I."/>
            <person name="Morata J."/>
            <person name="Puigdomenech P."/>
            <person name="Ribeca P."/>
            <person name="Rubio Cabetas M.J."/>
            <person name="Vlasova A."/>
            <person name="Wirthensohn M."/>
            <person name="Garcia-Mas J."/>
            <person name="Gabaldon T."/>
            <person name="Casacuberta J.M."/>
            <person name="Arus P."/>
        </authorList>
    </citation>
    <scope>NUCLEOTIDE SEQUENCE [LARGE SCALE GENOMIC DNA]</scope>
    <source>
        <strain evidence="11">cv. Texas</strain>
    </source>
</reference>
<dbReference type="InterPro" id="IPR042197">
    <property type="entry name" value="Apaf_helical"/>
</dbReference>
<dbReference type="InterPro" id="IPR000157">
    <property type="entry name" value="TIR_dom"/>
</dbReference>
<dbReference type="SUPFAM" id="SSF46785">
    <property type="entry name" value="Winged helix' DNA-binding domain"/>
    <property type="match status" value="1"/>
</dbReference>
<dbReference type="SMART" id="SM00255">
    <property type="entry name" value="TIR"/>
    <property type="match status" value="1"/>
</dbReference>
<dbReference type="PANTHER" id="PTHR11017:SF574">
    <property type="entry name" value="ADP-RIBOSYL CYCLASE_CYCLIC ADP-RIBOSE HYDROLASE"/>
    <property type="match status" value="1"/>
</dbReference>
<dbReference type="InterPro" id="IPR032675">
    <property type="entry name" value="LRR_dom_sf"/>
</dbReference>
<keyword evidence="3" id="KW-0677">Repeat</keyword>
<dbReference type="GO" id="GO:0006952">
    <property type="term" value="P:defense response"/>
    <property type="evidence" value="ECO:0007669"/>
    <property type="project" value="UniProtKB-KW"/>
</dbReference>
<accession>A0A5E4EH77</accession>
<dbReference type="AlphaFoldDB" id="A0A5E4EH77"/>
<keyword evidence="4" id="KW-0378">Hydrolase</keyword>
<dbReference type="SUPFAM" id="SSF52200">
    <property type="entry name" value="Toll/Interleukin receptor TIR domain"/>
    <property type="match status" value="1"/>
</dbReference>
<name>A0A5E4EH77_PRUDU</name>
<organism evidence="10 11">
    <name type="scientific">Prunus dulcis</name>
    <name type="common">Almond</name>
    <name type="synonym">Amygdalus dulcis</name>
    <dbReference type="NCBI Taxonomy" id="3755"/>
    <lineage>
        <taxon>Eukaryota</taxon>
        <taxon>Viridiplantae</taxon>
        <taxon>Streptophyta</taxon>
        <taxon>Embryophyta</taxon>
        <taxon>Tracheophyta</taxon>
        <taxon>Spermatophyta</taxon>
        <taxon>Magnoliopsida</taxon>
        <taxon>eudicotyledons</taxon>
        <taxon>Gunneridae</taxon>
        <taxon>Pentapetalae</taxon>
        <taxon>rosids</taxon>
        <taxon>fabids</taxon>
        <taxon>Rosales</taxon>
        <taxon>Rosaceae</taxon>
        <taxon>Amygdaloideae</taxon>
        <taxon>Amygdaleae</taxon>
        <taxon>Prunus</taxon>
    </lineage>
</organism>
<evidence type="ECO:0000259" key="9">
    <source>
        <dbReference type="PROSITE" id="PS50104"/>
    </source>
</evidence>
<evidence type="ECO:0000256" key="4">
    <source>
        <dbReference type="ARBA" id="ARBA00022801"/>
    </source>
</evidence>
<dbReference type="InterPro" id="IPR058546">
    <property type="entry name" value="RPS4B/Roq1-like_LRR"/>
</dbReference>
<keyword evidence="2" id="KW-0433">Leucine-rich repeat</keyword>
<feature type="domain" description="TIR" evidence="9">
    <location>
        <begin position="16"/>
        <end position="183"/>
    </location>
</feature>
<sequence>MNSSSSSPPFAAPLQEKYDVFLSFRGKDTRDTFTSHLHAALLRKKIETYMDRRLEKGDDIEPALLEAIEKSKISVVIFSKTYASSTWCLKELVHILGCKERYGQIVIPIFYGIDPSHVRKQQGTYTLEGLQLKKRFKGSRDEVVNWRAALEEAANMSGFHHSSKTGTAADFVEKVVQDILTKLNRESSSDLKGLVGIERKIEKIESLLCLSSPGVCCVGIWGMAGIGKTTLVDAVFHRQSSKFEAACFLANVREKSEQTGGPNQLLNKLVRKILKDKDITIDTLSIGQTSIQARLRRTKALIVLDDVNASSQLEVLVGDHDRFCQGSRIIITARDKGVLEEKVDNEKIYEVEGLSFNEALQLFHSHAFKNKSPTIDYTELSKEVVEYVKGIPLALKVMGSSFLRCKSKQEWEDQWNKLKRFPSEEIKKALRVSYDGLEENEKEIFLDIACFHKDENIDGVKRMLYIRGFYGEVGIKVLIDRSLISIWEGWIAMHDLLQEMGRAIVREQCIEEPRKRSRLFIAEDVYQVLTNNQRTATVQAIFFDWSKIEKLNLNHANFEKMYQLRWLRVNYPRFLKNITLIDSLDLPNSLSYLEWEGYPLKSLPSKFSPENLVELHMPFSEVGAQLWNKDQNLINLKVISLRSSDHLTEVPNLSQSQKIERIDLYDCNRLVEIPSYFKYLNKLTNLELGRCRKLKTLPDMPCNIEFLDLSKTAIEELPSSVWSHEKISELDIRYCRDLKSLPSSSCKPNVSGTFSLCGCKSLCKFPELPRNTTVLDLSKTGIKDLPSSIKFVFGLTTIKLVACKSLVSLPMNIWNLKSLKSLDLSRCSNFQHLPKISDPVEHLEFLNLSGTAVKELLPSVGNLVALKYLVLHKCKNLEVVPNSIYSLSNLKTLSFNGCSELKKLPPVLIDRVGLVSLEALNLAKCSILEIPDGLVCLTSLQKLNLRETNIKSIPASIKHAAHLSCLFLTDCKSLKSLPELPPLLQRLEAHGCTSLKRVSSSSTALAQGWGEYIFYPGLHEKYIFSSCPKLDQNARRNIMVDAQLRIMRIATAWSKSKEEKIEQSSYDSDDDYDYDSDGYDSDSDDYDSEDYDLNDTDHDPDDMMQENFIAIKCWGYEIPNWFSHQSEGSSINIKLPPDWFSTDFLGFALSLVIAFNKDYAEFSMKIGCKYNFKTSNGESHEINHPLHPFANSGSSKLHQVYVWWYNNVFEEVVEGAQSPTAFYKLVTEVYVDFSVLGFANKPYSELEVEKCGICLLYAQDAESIKKRIL</sequence>
<dbReference type="InterPro" id="IPR027417">
    <property type="entry name" value="P-loop_NTPase"/>
</dbReference>
<evidence type="ECO:0000256" key="5">
    <source>
        <dbReference type="ARBA" id="ARBA00022821"/>
    </source>
</evidence>
<dbReference type="EMBL" id="CABIKO010000009">
    <property type="protein sequence ID" value="VVA13921.1"/>
    <property type="molecule type" value="Genomic_DNA"/>
</dbReference>
<evidence type="ECO:0000256" key="8">
    <source>
        <dbReference type="SAM" id="MobiDB-lite"/>
    </source>
</evidence>
<dbReference type="GO" id="GO:0007165">
    <property type="term" value="P:signal transduction"/>
    <property type="evidence" value="ECO:0007669"/>
    <property type="project" value="InterPro"/>
</dbReference>
<dbReference type="SUPFAM" id="SSF52058">
    <property type="entry name" value="L domain-like"/>
    <property type="match status" value="2"/>
</dbReference>
<evidence type="ECO:0000256" key="3">
    <source>
        <dbReference type="ARBA" id="ARBA00022737"/>
    </source>
</evidence>
<keyword evidence="5" id="KW-0611">Plant defense</keyword>
<dbReference type="Pfam" id="PF23286">
    <property type="entry name" value="LRR_13"/>
    <property type="match status" value="1"/>
</dbReference>
<protein>
    <recommendedName>
        <fullName evidence="1">ADP-ribosyl cyclase/cyclic ADP-ribose hydrolase</fullName>
        <ecNumber evidence="1">3.2.2.6</ecNumber>
    </recommendedName>
</protein>
<dbReference type="SUPFAM" id="SSF52540">
    <property type="entry name" value="P-loop containing nucleoside triphosphate hydrolases"/>
    <property type="match status" value="1"/>
</dbReference>
<dbReference type="EC" id="3.2.2.6" evidence="1"/>
<evidence type="ECO:0000256" key="2">
    <source>
        <dbReference type="ARBA" id="ARBA00022614"/>
    </source>
</evidence>
<feature type="region of interest" description="Disordered" evidence="8">
    <location>
        <begin position="1060"/>
        <end position="1098"/>
    </location>
</feature>
<dbReference type="InterPro" id="IPR036390">
    <property type="entry name" value="WH_DNA-bd_sf"/>
</dbReference>
<dbReference type="Gene3D" id="3.80.10.10">
    <property type="entry name" value="Ribonuclease Inhibitor"/>
    <property type="match status" value="3"/>
</dbReference>
<dbReference type="Pfam" id="PF20160">
    <property type="entry name" value="C-JID"/>
    <property type="match status" value="1"/>
</dbReference>
<dbReference type="FunCoup" id="A0A5E4EH77">
    <property type="interactions" value="372"/>
</dbReference>
<dbReference type="Proteomes" id="UP000327085">
    <property type="component" value="Chromosome 8"/>
</dbReference>
<feature type="compositionally biased region" description="Acidic residues" evidence="8">
    <location>
        <begin position="1067"/>
        <end position="1098"/>
    </location>
</feature>
<dbReference type="Gene3D" id="1.10.8.430">
    <property type="entry name" value="Helical domain of apoptotic protease-activating factors"/>
    <property type="match status" value="1"/>
</dbReference>
<dbReference type="Pfam" id="PF23282">
    <property type="entry name" value="WHD_ROQ1"/>
    <property type="match status" value="1"/>
</dbReference>
<evidence type="ECO:0000256" key="7">
    <source>
        <dbReference type="ARBA" id="ARBA00047304"/>
    </source>
</evidence>
<dbReference type="PANTHER" id="PTHR11017">
    <property type="entry name" value="LEUCINE-RICH REPEAT-CONTAINING PROTEIN"/>
    <property type="match status" value="1"/>
</dbReference>
<dbReference type="GO" id="GO:0043531">
    <property type="term" value="F:ADP binding"/>
    <property type="evidence" value="ECO:0007669"/>
    <property type="project" value="InterPro"/>
</dbReference>
<proteinExistence type="predicted"/>
<dbReference type="PROSITE" id="PS50104">
    <property type="entry name" value="TIR"/>
    <property type="match status" value="1"/>
</dbReference>
<dbReference type="InterPro" id="IPR044974">
    <property type="entry name" value="Disease_R_plants"/>
</dbReference>
<gene>
    <name evidence="10" type="ORF">ALMOND_2B017480</name>
</gene>
<dbReference type="InterPro" id="IPR002182">
    <property type="entry name" value="NB-ARC"/>
</dbReference>
<dbReference type="InterPro" id="IPR035897">
    <property type="entry name" value="Toll_tir_struct_dom_sf"/>
</dbReference>
<evidence type="ECO:0000256" key="1">
    <source>
        <dbReference type="ARBA" id="ARBA00011982"/>
    </source>
</evidence>
<dbReference type="OMA" id="IENIQAF"/>
<dbReference type="InterPro" id="IPR045344">
    <property type="entry name" value="C-JID"/>
</dbReference>
<dbReference type="Pfam" id="PF00931">
    <property type="entry name" value="NB-ARC"/>
    <property type="match status" value="1"/>
</dbReference>
<dbReference type="Gene3D" id="3.40.50.300">
    <property type="entry name" value="P-loop containing nucleotide triphosphate hydrolases"/>
    <property type="match status" value="1"/>
</dbReference>
<dbReference type="PRINTS" id="PR00364">
    <property type="entry name" value="DISEASERSIST"/>
</dbReference>
<dbReference type="Gramene" id="VVA13921">
    <property type="protein sequence ID" value="VVA13921"/>
    <property type="gene ID" value="Prudul26B017480"/>
</dbReference>
<evidence type="ECO:0000313" key="10">
    <source>
        <dbReference type="EMBL" id="VVA13921.1"/>
    </source>
</evidence>
<dbReference type="FunFam" id="3.40.50.10140:FF:000007">
    <property type="entry name" value="Disease resistance protein (TIR-NBS-LRR class)"/>
    <property type="match status" value="1"/>
</dbReference>
<evidence type="ECO:0000256" key="6">
    <source>
        <dbReference type="ARBA" id="ARBA00023027"/>
    </source>
</evidence>
<comment type="catalytic activity">
    <reaction evidence="7">
        <text>NAD(+) + H2O = ADP-D-ribose + nicotinamide + H(+)</text>
        <dbReference type="Rhea" id="RHEA:16301"/>
        <dbReference type="ChEBI" id="CHEBI:15377"/>
        <dbReference type="ChEBI" id="CHEBI:15378"/>
        <dbReference type="ChEBI" id="CHEBI:17154"/>
        <dbReference type="ChEBI" id="CHEBI:57540"/>
        <dbReference type="ChEBI" id="CHEBI:57967"/>
        <dbReference type="EC" id="3.2.2.6"/>
    </reaction>
    <physiologicalReaction direction="left-to-right" evidence="7">
        <dbReference type="Rhea" id="RHEA:16302"/>
    </physiologicalReaction>
</comment>
<dbReference type="InParanoid" id="A0A5E4EH77"/>
<keyword evidence="6" id="KW-0520">NAD</keyword>
<evidence type="ECO:0000313" key="11">
    <source>
        <dbReference type="Proteomes" id="UP000327085"/>
    </source>
</evidence>
<dbReference type="InterPro" id="IPR058192">
    <property type="entry name" value="WHD_ROQ1-like"/>
</dbReference>
<dbReference type="Pfam" id="PF01582">
    <property type="entry name" value="TIR"/>
    <property type="match status" value="1"/>
</dbReference>
<dbReference type="Gene3D" id="3.40.50.10140">
    <property type="entry name" value="Toll/interleukin-1 receptor homology (TIR) domain"/>
    <property type="match status" value="1"/>
</dbReference>
<dbReference type="GO" id="GO:0061809">
    <property type="term" value="F:NAD+ nucleosidase activity, cyclic ADP-ribose generating"/>
    <property type="evidence" value="ECO:0007669"/>
    <property type="project" value="UniProtKB-EC"/>
</dbReference>